<protein>
    <recommendedName>
        <fullName evidence="10">C2H2-type domain-containing protein</fullName>
    </recommendedName>
</protein>
<evidence type="ECO:0000256" key="1">
    <source>
        <dbReference type="ARBA" id="ARBA00004123"/>
    </source>
</evidence>
<keyword evidence="12" id="KW-1185">Reference proteome</keyword>
<feature type="region of interest" description="Disordered" evidence="9">
    <location>
        <begin position="128"/>
        <end position="194"/>
    </location>
</feature>
<reference evidence="11 12" key="1">
    <citation type="submission" date="2021-04" db="EMBL/GenBank/DDBJ databases">
        <authorList>
            <consortium name="Wellcome Sanger Institute Data Sharing"/>
        </authorList>
    </citation>
    <scope>NUCLEOTIDE SEQUENCE [LARGE SCALE GENOMIC DNA]</scope>
</reference>
<dbReference type="FunFam" id="3.30.160.60:FF:002104">
    <property type="entry name" value="Si:ch211-266d19.4"/>
    <property type="match status" value="1"/>
</dbReference>
<dbReference type="SUPFAM" id="SSF57667">
    <property type="entry name" value="beta-beta-alpha zinc fingers"/>
    <property type="match status" value="2"/>
</dbReference>
<proteinExistence type="predicted"/>
<evidence type="ECO:0000259" key="10">
    <source>
        <dbReference type="PROSITE" id="PS50157"/>
    </source>
</evidence>
<dbReference type="Gene3D" id="3.30.160.60">
    <property type="entry name" value="Classic Zinc Finger"/>
    <property type="match status" value="4"/>
</dbReference>
<dbReference type="GO" id="GO:0000981">
    <property type="term" value="F:DNA-binding transcription factor activity, RNA polymerase II-specific"/>
    <property type="evidence" value="ECO:0007669"/>
    <property type="project" value="TreeGrafter"/>
</dbReference>
<dbReference type="AlphaFoldDB" id="A0AAQ6IP96"/>
<feature type="compositionally biased region" description="Low complexity" evidence="9">
    <location>
        <begin position="138"/>
        <end position="150"/>
    </location>
</feature>
<dbReference type="PROSITE" id="PS50157">
    <property type="entry name" value="ZINC_FINGER_C2H2_2"/>
    <property type="match status" value="4"/>
</dbReference>
<feature type="domain" description="C2H2-type" evidence="10">
    <location>
        <begin position="195"/>
        <end position="222"/>
    </location>
</feature>
<evidence type="ECO:0000313" key="12">
    <source>
        <dbReference type="Proteomes" id="UP000265040"/>
    </source>
</evidence>
<dbReference type="Pfam" id="PF00096">
    <property type="entry name" value="zf-C2H2"/>
    <property type="match status" value="4"/>
</dbReference>
<sequence length="322" mass="37338">MSSVVPLREFVTERLTAAAEEIFRVFEKTIVEYEEEIDRQRRLLEIVWKPEIKLHRIELPQQQVCKQEEVLTDQQLCEQERNSSLDQEDPDPPQIKEEQEEVSISQEGEQLVLKQETENVMLIPAFKERDLSEPEPVSNQQLLSHSQDQQQSKHEASGSTRNAEPKPKKSCHSNSGDDSPTSDANYKPPTGKKSPECDFCGKHFKSAFSLKEHLRIHTGQKPYVCNICDKRFIRMSTLNVHLRNHSGENLHLCNICGEGFSEWLKLKSHMMSHTDEKPYLCNTCGDRFYQLSHLKNHVKIHTRENMYIYKMQMGEISDSVVS</sequence>
<keyword evidence="5" id="KW-0862">Zinc</keyword>
<evidence type="ECO:0000256" key="4">
    <source>
        <dbReference type="ARBA" id="ARBA00022771"/>
    </source>
</evidence>
<reference evidence="11" key="3">
    <citation type="submission" date="2025-09" db="UniProtKB">
        <authorList>
            <consortium name="Ensembl"/>
        </authorList>
    </citation>
    <scope>IDENTIFICATION</scope>
</reference>
<reference evidence="11" key="2">
    <citation type="submission" date="2025-08" db="UniProtKB">
        <authorList>
            <consortium name="Ensembl"/>
        </authorList>
    </citation>
    <scope>IDENTIFICATION</scope>
</reference>
<dbReference type="Ensembl" id="ENSATET00000077875.1">
    <property type="protein sequence ID" value="ENSATEP00000076651.1"/>
    <property type="gene ID" value="ENSATEG00000032949.1"/>
</dbReference>
<dbReference type="Proteomes" id="UP000265040">
    <property type="component" value="Chromosome 17"/>
</dbReference>
<evidence type="ECO:0000256" key="6">
    <source>
        <dbReference type="ARBA" id="ARBA00023125"/>
    </source>
</evidence>
<feature type="region of interest" description="Disordered" evidence="9">
    <location>
        <begin position="78"/>
        <end position="115"/>
    </location>
</feature>
<keyword evidence="3" id="KW-0677">Repeat</keyword>
<evidence type="ECO:0000256" key="7">
    <source>
        <dbReference type="ARBA" id="ARBA00023242"/>
    </source>
</evidence>
<dbReference type="InterPro" id="IPR013087">
    <property type="entry name" value="Znf_C2H2_type"/>
</dbReference>
<keyword evidence="4 8" id="KW-0863">Zinc-finger</keyword>
<dbReference type="PANTHER" id="PTHR23235:SF120">
    <property type="entry name" value="KRUPPEL-LIKE FACTOR 15"/>
    <property type="match status" value="1"/>
</dbReference>
<dbReference type="GO" id="GO:0005634">
    <property type="term" value="C:nucleus"/>
    <property type="evidence" value="ECO:0007669"/>
    <property type="project" value="UniProtKB-SubCell"/>
</dbReference>
<comment type="subcellular location">
    <subcellularLocation>
        <location evidence="1">Nucleus</location>
    </subcellularLocation>
</comment>
<keyword evidence="7" id="KW-0539">Nucleus</keyword>
<dbReference type="PROSITE" id="PS00028">
    <property type="entry name" value="ZINC_FINGER_C2H2_1"/>
    <property type="match status" value="4"/>
</dbReference>
<feature type="domain" description="C2H2-type" evidence="10">
    <location>
        <begin position="251"/>
        <end position="278"/>
    </location>
</feature>
<feature type="domain" description="C2H2-type" evidence="10">
    <location>
        <begin position="223"/>
        <end position="250"/>
    </location>
</feature>
<dbReference type="SMART" id="SM00355">
    <property type="entry name" value="ZnF_C2H2"/>
    <property type="match status" value="4"/>
</dbReference>
<evidence type="ECO:0000256" key="9">
    <source>
        <dbReference type="SAM" id="MobiDB-lite"/>
    </source>
</evidence>
<dbReference type="GO" id="GO:0000978">
    <property type="term" value="F:RNA polymerase II cis-regulatory region sequence-specific DNA binding"/>
    <property type="evidence" value="ECO:0007669"/>
    <property type="project" value="TreeGrafter"/>
</dbReference>
<dbReference type="GO" id="GO:0008270">
    <property type="term" value="F:zinc ion binding"/>
    <property type="evidence" value="ECO:0007669"/>
    <property type="project" value="UniProtKB-KW"/>
</dbReference>
<feature type="domain" description="C2H2-type" evidence="10">
    <location>
        <begin position="279"/>
        <end position="306"/>
    </location>
</feature>
<dbReference type="FunFam" id="3.30.160.60:FF:000045">
    <property type="entry name" value="ZFP69 zinc finger protein B"/>
    <property type="match status" value="1"/>
</dbReference>
<dbReference type="GeneTree" id="ENSGT00940000161979"/>
<name>A0AAQ6IP96_ANATE</name>
<evidence type="ECO:0000256" key="3">
    <source>
        <dbReference type="ARBA" id="ARBA00022737"/>
    </source>
</evidence>
<keyword evidence="6" id="KW-0238">DNA-binding</keyword>
<organism evidence="11 12">
    <name type="scientific">Anabas testudineus</name>
    <name type="common">Climbing perch</name>
    <name type="synonym">Anthias testudineus</name>
    <dbReference type="NCBI Taxonomy" id="64144"/>
    <lineage>
        <taxon>Eukaryota</taxon>
        <taxon>Metazoa</taxon>
        <taxon>Chordata</taxon>
        <taxon>Craniata</taxon>
        <taxon>Vertebrata</taxon>
        <taxon>Euteleostomi</taxon>
        <taxon>Actinopterygii</taxon>
        <taxon>Neopterygii</taxon>
        <taxon>Teleostei</taxon>
        <taxon>Neoteleostei</taxon>
        <taxon>Acanthomorphata</taxon>
        <taxon>Anabantaria</taxon>
        <taxon>Anabantiformes</taxon>
        <taxon>Anabantoidei</taxon>
        <taxon>Anabantidae</taxon>
        <taxon>Anabas</taxon>
    </lineage>
</organism>
<dbReference type="FunFam" id="3.30.160.60:FF:000690">
    <property type="entry name" value="Zinc finger protein 354C"/>
    <property type="match status" value="1"/>
</dbReference>
<evidence type="ECO:0000313" key="11">
    <source>
        <dbReference type="Ensembl" id="ENSATEP00000076651.1"/>
    </source>
</evidence>
<evidence type="ECO:0000256" key="5">
    <source>
        <dbReference type="ARBA" id="ARBA00022833"/>
    </source>
</evidence>
<feature type="compositionally biased region" description="Polar residues" evidence="9">
    <location>
        <begin position="172"/>
        <end position="184"/>
    </location>
</feature>
<keyword evidence="2" id="KW-0479">Metal-binding</keyword>
<evidence type="ECO:0000256" key="2">
    <source>
        <dbReference type="ARBA" id="ARBA00022723"/>
    </source>
</evidence>
<accession>A0AAQ6IP96</accession>
<evidence type="ECO:0000256" key="8">
    <source>
        <dbReference type="PROSITE-ProRule" id="PRU00042"/>
    </source>
</evidence>
<dbReference type="PANTHER" id="PTHR23235">
    <property type="entry name" value="KRUEPPEL-LIKE TRANSCRIPTION FACTOR"/>
    <property type="match status" value="1"/>
</dbReference>
<dbReference type="InterPro" id="IPR036236">
    <property type="entry name" value="Znf_C2H2_sf"/>
</dbReference>